<dbReference type="AlphaFoldDB" id="A0A087HLV3"/>
<feature type="domain" description="Myb-like" evidence="9">
    <location>
        <begin position="62"/>
        <end position="103"/>
    </location>
</feature>
<feature type="domain" description="Myb-like" evidence="9">
    <location>
        <begin position="8"/>
        <end position="59"/>
    </location>
</feature>
<dbReference type="SUPFAM" id="SSF46689">
    <property type="entry name" value="Homeodomain-like"/>
    <property type="match status" value="2"/>
</dbReference>
<dbReference type="PROSITE" id="PS50090">
    <property type="entry name" value="MYB_LIKE"/>
    <property type="match status" value="2"/>
</dbReference>
<dbReference type="GO" id="GO:0000398">
    <property type="term" value="P:mRNA splicing, via spliceosome"/>
    <property type="evidence" value="ECO:0007669"/>
    <property type="project" value="InterPro"/>
</dbReference>
<protein>
    <submittedName>
        <fullName evidence="11">Uncharacterized protein</fullName>
    </submittedName>
</protein>
<keyword evidence="4" id="KW-0747">Spliceosome</keyword>
<dbReference type="Gramene" id="KFK43105">
    <property type="protein sequence ID" value="KFK43105"/>
    <property type="gene ID" value="AALP_AA1G080700"/>
</dbReference>
<dbReference type="CDD" id="cd11659">
    <property type="entry name" value="SANT_CDC5_II"/>
    <property type="match status" value="1"/>
</dbReference>
<gene>
    <name evidence="11" type="ordered locus">AALP_Aa1g080700</name>
</gene>
<dbReference type="GO" id="GO:0005681">
    <property type="term" value="C:spliceosomal complex"/>
    <property type="evidence" value="ECO:0007669"/>
    <property type="project" value="UniProtKB-KW"/>
</dbReference>
<keyword evidence="7" id="KW-0508">mRNA splicing</keyword>
<dbReference type="Pfam" id="PF00249">
    <property type="entry name" value="Myb_DNA-binding"/>
    <property type="match status" value="1"/>
</dbReference>
<evidence type="ECO:0000256" key="1">
    <source>
        <dbReference type="ARBA" id="ARBA00004123"/>
    </source>
</evidence>
<organism evidence="11 12">
    <name type="scientific">Arabis alpina</name>
    <name type="common">Alpine rock-cress</name>
    <dbReference type="NCBI Taxonomy" id="50452"/>
    <lineage>
        <taxon>Eukaryota</taxon>
        <taxon>Viridiplantae</taxon>
        <taxon>Streptophyta</taxon>
        <taxon>Embryophyta</taxon>
        <taxon>Tracheophyta</taxon>
        <taxon>Spermatophyta</taxon>
        <taxon>Magnoliopsida</taxon>
        <taxon>eudicotyledons</taxon>
        <taxon>Gunneridae</taxon>
        <taxon>Pentapetalae</taxon>
        <taxon>rosids</taxon>
        <taxon>malvids</taxon>
        <taxon>Brassicales</taxon>
        <taxon>Brassicaceae</taxon>
        <taxon>Arabideae</taxon>
        <taxon>Arabis</taxon>
    </lineage>
</organism>
<sequence>MTMTMTMTIKMNQGVWKNTEDEILNVAVMKYGLNQWDRISSLLVRKSPKQCEDRWYEWQAEWSREEDEKLMHIAKLMPNQWRSIALIVGFSPTQCFERYEFLRSKENYQAADDPNPESKACTS</sequence>
<evidence type="ECO:0000313" key="12">
    <source>
        <dbReference type="Proteomes" id="UP000029120"/>
    </source>
</evidence>
<dbReference type="GO" id="GO:0000974">
    <property type="term" value="C:Prp19 complex"/>
    <property type="evidence" value="ECO:0007669"/>
    <property type="project" value="InterPro"/>
</dbReference>
<dbReference type="OMA" id="DTACARD"/>
<evidence type="ECO:0000256" key="4">
    <source>
        <dbReference type="ARBA" id="ARBA00022728"/>
    </source>
</evidence>
<dbReference type="PROSITE" id="PS51294">
    <property type="entry name" value="HTH_MYB"/>
    <property type="match status" value="1"/>
</dbReference>
<dbReference type="Pfam" id="PF13921">
    <property type="entry name" value="Myb_DNA-bind_6"/>
    <property type="match status" value="1"/>
</dbReference>
<dbReference type="EMBL" id="CM002869">
    <property type="protein sequence ID" value="KFK43105.1"/>
    <property type="molecule type" value="Genomic_DNA"/>
</dbReference>
<dbReference type="InterPro" id="IPR001005">
    <property type="entry name" value="SANT/Myb"/>
</dbReference>
<dbReference type="GO" id="GO:0003677">
    <property type="term" value="F:DNA binding"/>
    <property type="evidence" value="ECO:0007669"/>
    <property type="project" value="UniProtKB-KW"/>
</dbReference>
<dbReference type="CDD" id="cd00167">
    <property type="entry name" value="SANT"/>
    <property type="match status" value="1"/>
</dbReference>
<keyword evidence="5" id="KW-0677">Repeat</keyword>
<dbReference type="Gene3D" id="1.10.10.60">
    <property type="entry name" value="Homeodomain-like"/>
    <property type="match status" value="2"/>
</dbReference>
<dbReference type="eggNOG" id="KOG0050">
    <property type="taxonomic scope" value="Eukaryota"/>
</dbReference>
<accession>A0A087HLV3</accession>
<evidence type="ECO:0000256" key="8">
    <source>
        <dbReference type="ARBA" id="ARBA00023242"/>
    </source>
</evidence>
<dbReference type="Proteomes" id="UP000029120">
    <property type="component" value="Chromosome 1"/>
</dbReference>
<reference evidence="12" key="1">
    <citation type="journal article" date="2015" name="Nat. Plants">
        <title>Genome expansion of Arabis alpina linked with retrotransposition and reduced symmetric DNA methylation.</title>
        <authorList>
            <person name="Willing E.M."/>
            <person name="Rawat V."/>
            <person name="Mandakova T."/>
            <person name="Maumus F."/>
            <person name="James G.V."/>
            <person name="Nordstroem K.J."/>
            <person name="Becker C."/>
            <person name="Warthmann N."/>
            <person name="Chica C."/>
            <person name="Szarzynska B."/>
            <person name="Zytnicki M."/>
            <person name="Albani M.C."/>
            <person name="Kiefer C."/>
            <person name="Bergonzi S."/>
            <person name="Castaings L."/>
            <person name="Mateos J.L."/>
            <person name="Berns M.C."/>
            <person name="Bujdoso N."/>
            <person name="Piofczyk T."/>
            <person name="de Lorenzo L."/>
            <person name="Barrero-Sicilia C."/>
            <person name="Mateos I."/>
            <person name="Piednoel M."/>
            <person name="Hagmann J."/>
            <person name="Chen-Min-Tao R."/>
            <person name="Iglesias-Fernandez R."/>
            <person name="Schuster S.C."/>
            <person name="Alonso-Blanco C."/>
            <person name="Roudier F."/>
            <person name="Carbonero P."/>
            <person name="Paz-Ares J."/>
            <person name="Davis S.J."/>
            <person name="Pecinka A."/>
            <person name="Quesneville H."/>
            <person name="Colot V."/>
            <person name="Lysak M.A."/>
            <person name="Weigel D."/>
            <person name="Coupland G."/>
            <person name="Schneeberger K."/>
        </authorList>
    </citation>
    <scope>NUCLEOTIDE SEQUENCE [LARGE SCALE GENOMIC DNA]</scope>
    <source>
        <strain evidence="12">cv. Pajares</strain>
    </source>
</reference>
<evidence type="ECO:0000256" key="3">
    <source>
        <dbReference type="ARBA" id="ARBA00022664"/>
    </source>
</evidence>
<feature type="domain" description="HTH myb-type" evidence="10">
    <location>
        <begin position="14"/>
        <end position="63"/>
    </location>
</feature>
<keyword evidence="6" id="KW-0238">DNA-binding</keyword>
<evidence type="ECO:0000256" key="7">
    <source>
        <dbReference type="ARBA" id="ARBA00023187"/>
    </source>
</evidence>
<evidence type="ECO:0000256" key="5">
    <source>
        <dbReference type="ARBA" id="ARBA00022737"/>
    </source>
</evidence>
<keyword evidence="8" id="KW-0539">Nucleus</keyword>
<dbReference type="InterPro" id="IPR017930">
    <property type="entry name" value="Myb_dom"/>
</dbReference>
<proteinExistence type="inferred from homology"/>
<dbReference type="InterPro" id="IPR047240">
    <property type="entry name" value="SANT_CDC5L_II"/>
</dbReference>
<dbReference type="PANTHER" id="PTHR45885">
    <property type="entry name" value="CELL DIVISION CYCLE 5-LIKE PROTEIN"/>
    <property type="match status" value="1"/>
</dbReference>
<keyword evidence="12" id="KW-1185">Reference proteome</keyword>
<dbReference type="PANTHER" id="PTHR45885:SF1">
    <property type="entry name" value="CELL DIVISION CYCLE 5-LIKE PROTEIN"/>
    <property type="match status" value="1"/>
</dbReference>
<dbReference type="InterPro" id="IPR047242">
    <property type="entry name" value="CDC5L/Cef1"/>
</dbReference>
<evidence type="ECO:0000259" key="9">
    <source>
        <dbReference type="PROSITE" id="PS50090"/>
    </source>
</evidence>
<evidence type="ECO:0000256" key="2">
    <source>
        <dbReference type="ARBA" id="ARBA00010506"/>
    </source>
</evidence>
<comment type="similarity">
    <text evidence="2">Belongs to the CEF1 family.</text>
</comment>
<dbReference type="InterPro" id="IPR009057">
    <property type="entry name" value="Homeodomain-like_sf"/>
</dbReference>
<dbReference type="OrthoDB" id="1410009at2759"/>
<comment type="subcellular location">
    <subcellularLocation>
        <location evidence="1">Nucleus</location>
    </subcellularLocation>
</comment>
<evidence type="ECO:0000256" key="6">
    <source>
        <dbReference type="ARBA" id="ARBA00023125"/>
    </source>
</evidence>
<keyword evidence="3" id="KW-0507">mRNA processing</keyword>
<name>A0A087HLV3_ARAAL</name>
<evidence type="ECO:0000313" key="11">
    <source>
        <dbReference type="EMBL" id="KFK43105.1"/>
    </source>
</evidence>
<dbReference type="SMART" id="SM00717">
    <property type="entry name" value="SANT"/>
    <property type="match status" value="2"/>
</dbReference>
<evidence type="ECO:0000259" key="10">
    <source>
        <dbReference type="PROSITE" id="PS51294"/>
    </source>
</evidence>